<dbReference type="SMART" id="SM00174">
    <property type="entry name" value="RHO"/>
    <property type="match status" value="1"/>
</dbReference>
<dbReference type="Pfam" id="PF00071">
    <property type="entry name" value="Ras"/>
    <property type="match status" value="1"/>
</dbReference>
<evidence type="ECO:0000256" key="7">
    <source>
        <dbReference type="ARBA" id="ARBA00067099"/>
    </source>
</evidence>
<evidence type="ECO:0000256" key="5">
    <source>
        <dbReference type="ARBA" id="ARBA00023289"/>
    </source>
</evidence>
<proteinExistence type="inferred from homology"/>
<name>A0A7D9E2I1_PARCT</name>
<dbReference type="OrthoDB" id="9989112at2759"/>
<dbReference type="FunFam" id="3.40.50.300:FF:001018">
    <property type="entry name" value="Rab family GTPase"/>
    <property type="match status" value="1"/>
</dbReference>
<dbReference type="InterPro" id="IPR050305">
    <property type="entry name" value="Small_GTPase_Rab"/>
</dbReference>
<comment type="similarity">
    <text evidence="1">Belongs to the small GTPase superfamily. Rab family.</text>
</comment>
<keyword evidence="3" id="KW-0342">GTP-binding</keyword>
<dbReference type="SUPFAM" id="SSF52540">
    <property type="entry name" value="P-loop containing nucleoside triphosphate hydrolases"/>
    <property type="match status" value="1"/>
</dbReference>
<feature type="region of interest" description="Disordered" evidence="9">
    <location>
        <begin position="176"/>
        <end position="201"/>
    </location>
</feature>
<dbReference type="InterPro" id="IPR001806">
    <property type="entry name" value="Small_GTPase"/>
</dbReference>
<dbReference type="SMART" id="SM00173">
    <property type="entry name" value="RAS"/>
    <property type="match status" value="1"/>
</dbReference>
<keyword evidence="5" id="KW-0636">Prenylation</keyword>
<dbReference type="NCBIfam" id="TIGR00231">
    <property type="entry name" value="small_GTP"/>
    <property type="match status" value="1"/>
</dbReference>
<evidence type="ECO:0000256" key="8">
    <source>
        <dbReference type="ARBA" id="ARBA00081865"/>
    </source>
</evidence>
<dbReference type="InterPro" id="IPR027417">
    <property type="entry name" value="P-loop_NTPase"/>
</dbReference>
<feature type="compositionally biased region" description="Polar residues" evidence="9">
    <location>
        <begin position="186"/>
        <end position="201"/>
    </location>
</feature>
<keyword evidence="11" id="KW-1185">Reference proteome</keyword>
<gene>
    <name evidence="10" type="ORF">PACLA_8A083072</name>
</gene>
<evidence type="ECO:0000256" key="2">
    <source>
        <dbReference type="ARBA" id="ARBA00022741"/>
    </source>
</evidence>
<dbReference type="InterPro" id="IPR005225">
    <property type="entry name" value="Small_GTP-bd"/>
</dbReference>
<dbReference type="PROSITE" id="PS51420">
    <property type="entry name" value="RHO"/>
    <property type="match status" value="1"/>
</dbReference>
<dbReference type="PROSITE" id="PS51419">
    <property type="entry name" value="RAB"/>
    <property type="match status" value="1"/>
</dbReference>
<dbReference type="EMBL" id="CACRXK020003753">
    <property type="protein sequence ID" value="CAB4000093.1"/>
    <property type="molecule type" value="Genomic_DNA"/>
</dbReference>
<protein>
    <recommendedName>
        <fullName evidence="7">Ras-related protein Rab-1</fullName>
    </recommendedName>
    <alternativeName>
        <fullName evidence="8">Small GTP-binding protein rab1</fullName>
    </alternativeName>
</protein>
<keyword evidence="4" id="KW-0449">Lipoprotein</keyword>
<evidence type="ECO:0000256" key="9">
    <source>
        <dbReference type="SAM" id="MobiDB-lite"/>
    </source>
</evidence>
<dbReference type="SMART" id="SM00176">
    <property type="entry name" value="RAN"/>
    <property type="match status" value="1"/>
</dbReference>
<evidence type="ECO:0000256" key="3">
    <source>
        <dbReference type="ARBA" id="ARBA00023134"/>
    </source>
</evidence>
<dbReference type="Proteomes" id="UP001152795">
    <property type="component" value="Unassembled WGS sequence"/>
</dbReference>
<dbReference type="PROSITE" id="PS51421">
    <property type="entry name" value="RAS"/>
    <property type="match status" value="1"/>
</dbReference>
<dbReference type="Gene3D" id="3.40.50.300">
    <property type="entry name" value="P-loop containing nucleotide triphosphate hydrolases"/>
    <property type="match status" value="1"/>
</dbReference>
<dbReference type="SMART" id="SM00177">
    <property type="entry name" value="ARF"/>
    <property type="match status" value="1"/>
</dbReference>
<sequence>MSTSNDYDSTFKILVLGDSGVGKTCLIYRYTEGIFSEAYVSTIGIDCRTTMLDVDELKVRMQIWDTAGQERFRTLTSAYYRGAMGVLLVYDVTAEESFSHINSWLRNIDDNASSDVCKVLVGNKADVEDGRVISKERGEMVAQNNNLQFFETSAKTGDGVKEAFKCLAHLIKDLKDSKESSPPDVLNTSLRMQNEQSGSCC</sequence>
<dbReference type="PROSITE" id="PS51417">
    <property type="entry name" value="ARF"/>
    <property type="match status" value="1"/>
</dbReference>
<organism evidence="10 11">
    <name type="scientific">Paramuricea clavata</name>
    <name type="common">Red gorgonian</name>
    <name type="synonym">Violescent sea-whip</name>
    <dbReference type="NCBI Taxonomy" id="317549"/>
    <lineage>
        <taxon>Eukaryota</taxon>
        <taxon>Metazoa</taxon>
        <taxon>Cnidaria</taxon>
        <taxon>Anthozoa</taxon>
        <taxon>Octocorallia</taxon>
        <taxon>Malacalcyonacea</taxon>
        <taxon>Plexauridae</taxon>
        <taxon>Paramuricea</taxon>
    </lineage>
</organism>
<keyword evidence="2" id="KW-0547">Nucleotide-binding</keyword>
<dbReference type="GO" id="GO:0005525">
    <property type="term" value="F:GTP binding"/>
    <property type="evidence" value="ECO:0007669"/>
    <property type="project" value="UniProtKB-KW"/>
</dbReference>
<evidence type="ECO:0000256" key="1">
    <source>
        <dbReference type="ARBA" id="ARBA00006270"/>
    </source>
</evidence>
<comment type="function">
    <text evidence="6">Protein transport. Probably involved in vesicular traffic from ER to Golgi.</text>
</comment>
<accession>A0A7D9E2I1</accession>
<evidence type="ECO:0000256" key="4">
    <source>
        <dbReference type="ARBA" id="ARBA00023288"/>
    </source>
</evidence>
<dbReference type="CDD" id="cd00154">
    <property type="entry name" value="Rab"/>
    <property type="match status" value="1"/>
</dbReference>
<dbReference type="SMART" id="SM00175">
    <property type="entry name" value="RAB"/>
    <property type="match status" value="1"/>
</dbReference>
<dbReference type="PRINTS" id="PR00449">
    <property type="entry name" value="RASTRNSFRMNG"/>
</dbReference>
<dbReference type="GO" id="GO:0003924">
    <property type="term" value="F:GTPase activity"/>
    <property type="evidence" value="ECO:0007669"/>
    <property type="project" value="InterPro"/>
</dbReference>
<dbReference type="AlphaFoldDB" id="A0A7D9E2I1"/>
<evidence type="ECO:0000256" key="6">
    <source>
        <dbReference type="ARBA" id="ARBA00053444"/>
    </source>
</evidence>
<evidence type="ECO:0000313" key="11">
    <source>
        <dbReference type="Proteomes" id="UP001152795"/>
    </source>
</evidence>
<reference evidence="10" key="1">
    <citation type="submission" date="2020-04" db="EMBL/GenBank/DDBJ databases">
        <authorList>
            <person name="Alioto T."/>
            <person name="Alioto T."/>
            <person name="Gomez Garrido J."/>
        </authorList>
    </citation>
    <scope>NUCLEOTIDE SEQUENCE</scope>
    <source>
        <strain evidence="10">A484AB</strain>
    </source>
</reference>
<comment type="caution">
    <text evidence="10">The sequence shown here is derived from an EMBL/GenBank/DDBJ whole genome shotgun (WGS) entry which is preliminary data.</text>
</comment>
<dbReference type="PANTHER" id="PTHR47980">
    <property type="entry name" value="LD44762P"/>
    <property type="match status" value="1"/>
</dbReference>
<evidence type="ECO:0000313" key="10">
    <source>
        <dbReference type="EMBL" id="CAB4000093.1"/>
    </source>
</evidence>